<comment type="pathway">
    <text evidence="2 9">Cofactor biosynthesis; adenosylcobalamin biosynthesis.</text>
</comment>
<dbReference type="GO" id="GO:0048472">
    <property type="term" value="F:threonine-phosphate decarboxylase activity"/>
    <property type="evidence" value="ECO:0007669"/>
    <property type="project" value="InterPro"/>
</dbReference>
<keyword evidence="5 9" id="KW-0169">Cobalamin biosynthesis</keyword>
<dbReference type="Proteomes" id="UP000611640">
    <property type="component" value="Chromosome"/>
</dbReference>
<name>A0A7R7DMS9_9ACTN</name>
<sequence>MVRSDEIVRLAVALLDGRALAPARRRGASAPALDAWLPAVRRGAELLAGAAARSGLGSRVSAGLARTLAERSARLLAAGPRTTGDLAAWQLAAANGAGLVLGAGLDLVVGDPRRLHPVAGFGSLVQRWERHSYQPSRAAGLRFAAVSIGVPVAAALGVAAATRRRPLARAAAVAGTTWLVLGGTSLRREATGVAAALTAGDLAGARSRLPGLCGRDPSTLDTAGLSRATVESVAENTSDAVVAPLCWGALAGLPGLVGYRAINTLDAMVGHRSPRYRRFGAVAARLDDLANLAPARLTAALTVAAAPLVGGSRRAALRTWLRDGLRHPSPNAGQCEAAAAGALGVRLGGRNVYAGRVDERPQLGDGRRVEPVDIVRAARLSAAVGAATVALTAGHLATAPARRALLRRAGLRVVDRIAARRGRSW</sequence>
<keyword evidence="11" id="KW-1185">Reference proteome</keyword>
<dbReference type="GO" id="GO:0005886">
    <property type="term" value="C:plasma membrane"/>
    <property type="evidence" value="ECO:0007669"/>
    <property type="project" value="UniProtKB-SubCell"/>
</dbReference>
<proteinExistence type="inferred from homology"/>
<dbReference type="GO" id="GO:0015420">
    <property type="term" value="F:ABC-type vitamin B12 transporter activity"/>
    <property type="evidence" value="ECO:0007669"/>
    <property type="project" value="UniProtKB-UniRule"/>
</dbReference>
<evidence type="ECO:0000256" key="2">
    <source>
        <dbReference type="ARBA" id="ARBA00004953"/>
    </source>
</evidence>
<keyword evidence="4 9" id="KW-1003">Cell membrane</keyword>
<keyword evidence="7 9" id="KW-1133">Transmembrane helix</keyword>
<dbReference type="NCBIfam" id="TIGR00380">
    <property type="entry name" value="cobal_cbiB"/>
    <property type="match status" value="1"/>
</dbReference>
<dbReference type="PANTHER" id="PTHR34308">
    <property type="entry name" value="COBALAMIN BIOSYNTHESIS PROTEIN CBIB"/>
    <property type="match status" value="1"/>
</dbReference>
<evidence type="ECO:0000256" key="1">
    <source>
        <dbReference type="ARBA" id="ARBA00004651"/>
    </source>
</evidence>
<dbReference type="InterPro" id="IPR004485">
    <property type="entry name" value="Cobalamin_biosynth_CobD/CbiB"/>
</dbReference>
<evidence type="ECO:0000313" key="10">
    <source>
        <dbReference type="EMBL" id="BCJ34415.1"/>
    </source>
</evidence>
<organism evidence="10 11">
    <name type="scientific">Actinocatenispora thailandica</name>
    <dbReference type="NCBI Taxonomy" id="227318"/>
    <lineage>
        <taxon>Bacteria</taxon>
        <taxon>Bacillati</taxon>
        <taxon>Actinomycetota</taxon>
        <taxon>Actinomycetes</taxon>
        <taxon>Micromonosporales</taxon>
        <taxon>Micromonosporaceae</taxon>
        <taxon>Actinocatenispora</taxon>
    </lineage>
</organism>
<evidence type="ECO:0000256" key="4">
    <source>
        <dbReference type="ARBA" id="ARBA00022475"/>
    </source>
</evidence>
<evidence type="ECO:0000256" key="6">
    <source>
        <dbReference type="ARBA" id="ARBA00022692"/>
    </source>
</evidence>
<comment type="subcellular location">
    <subcellularLocation>
        <location evidence="1 9">Cell membrane</location>
        <topology evidence="1 9">Multi-pass membrane protein</topology>
    </subcellularLocation>
</comment>
<dbReference type="EMBL" id="AP023355">
    <property type="protein sequence ID" value="BCJ34415.1"/>
    <property type="molecule type" value="Genomic_DNA"/>
</dbReference>
<evidence type="ECO:0000256" key="9">
    <source>
        <dbReference type="HAMAP-Rule" id="MF_00024"/>
    </source>
</evidence>
<dbReference type="HAMAP" id="MF_00024">
    <property type="entry name" value="CobD_CbiB"/>
    <property type="match status" value="1"/>
</dbReference>
<dbReference type="NCBIfam" id="NF002276">
    <property type="entry name" value="PRK01209.1-4"/>
    <property type="match status" value="1"/>
</dbReference>
<protein>
    <recommendedName>
        <fullName evidence="9">Cobalamin biosynthesis protein CobD</fullName>
    </recommendedName>
</protein>
<accession>A0A7R7DMS9</accession>
<evidence type="ECO:0000256" key="5">
    <source>
        <dbReference type="ARBA" id="ARBA00022573"/>
    </source>
</evidence>
<gene>
    <name evidence="9" type="primary">cobD</name>
    <name evidence="10" type="ORF">Athai_19180</name>
</gene>
<keyword evidence="6 9" id="KW-0812">Transmembrane</keyword>
<evidence type="ECO:0000256" key="3">
    <source>
        <dbReference type="ARBA" id="ARBA00006263"/>
    </source>
</evidence>
<comment type="function">
    <text evidence="9">Converts cobyric acid to cobinamide by the addition of aminopropanol on the F carboxylic group.</text>
</comment>
<dbReference type="Pfam" id="PF03186">
    <property type="entry name" value="CobD_Cbib"/>
    <property type="match status" value="1"/>
</dbReference>
<evidence type="ECO:0000256" key="8">
    <source>
        <dbReference type="ARBA" id="ARBA00023136"/>
    </source>
</evidence>
<dbReference type="GO" id="GO:0009236">
    <property type="term" value="P:cobalamin biosynthetic process"/>
    <property type="evidence" value="ECO:0007669"/>
    <property type="project" value="UniProtKB-UniRule"/>
</dbReference>
<evidence type="ECO:0000313" key="11">
    <source>
        <dbReference type="Proteomes" id="UP000611640"/>
    </source>
</evidence>
<comment type="similarity">
    <text evidence="3 9">Belongs to the CobD/CbiB family.</text>
</comment>
<evidence type="ECO:0000256" key="7">
    <source>
        <dbReference type="ARBA" id="ARBA00022989"/>
    </source>
</evidence>
<dbReference type="AlphaFoldDB" id="A0A7R7DMS9"/>
<reference evidence="10 11" key="1">
    <citation type="submission" date="2020-08" db="EMBL/GenBank/DDBJ databases">
        <title>Whole genome shotgun sequence of Actinocatenispora thailandica NBRC 105041.</title>
        <authorList>
            <person name="Komaki H."/>
            <person name="Tamura T."/>
        </authorList>
    </citation>
    <scope>NUCLEOTIDE SEQUENCE [LARGE SCALE GENOMIC DNA]</scope>
    <source>
        <strain evidence="10 11">NBRC 105041</strain>
    </source>
</reference>
<dbReference type="UniPathway" id="UPA00148"/>
<dbReference type="PANTHER" id="PTHR34308:SF1">
    <property type="entry name" value="COBALAMIN BIOSYNTHESIS PROTEIN CBIB"/>
    <property type="match status" value="1"/>
</dbReference>
<keyword evidence="8 9" id="KW-0472">Membrane</keyword>
<dbReference type="KEGG" id="atl:Athai_19180"/>